<proteinExistence type="predicted"/>
<reference evidence="3" key="1">
    <citation type="submission" date="2013-01" db="EMBL/GenBank/DDBJ databases">
        <title>Draft Genome Sequence of a Mulberry Tree, Morus notabilis C.K. Schneid.</title>
        <authorList>
            <person name="He N."/>
            <person name="Zhao S."/>
        </authorList>
    </citation>
    <scope>NUCLEOTIDE SEQUENCE</scope>
</reference>
<feature type="region of interest" description="Disordered" evidence="1">
    <location>
        <begin position="1"/>
        <end position="53"/>
    </location>
</feature>
<dbReference type="KEGG" id="mnt:21393260"/>
<dbReference type="OrthoDB" id="10259892at2759"/>
<dbReference type="Proteomes" id="UP000030645">
    <property type="component" value="Unassembled WGS sequence"/>
</dbReference>
<keyword evidence="3" id="KW-1185">Reference proteome</keyword>
<accession>W9RZ23</accession>
<dbReference type="AlphaFoldDB" id="W9RZ23"/>
<name>W9RZ23_9ROSA</name>
<evidence type="ECO:0000313" key="2">
    <source>
        <dbReference type="EMBL" id="EXB79359.1"/>
    </source>
</evidence>
<feature type="compositionally biased region" description="Low complexity" evidence="1">
    <location>
        <begin position="1"/>
        <end position="24"/>
    </location>
</feature>
<sequence length="109" mass="11591">MRALSQLISKKLSRSLSSASSTSSPCETLTSSLKSSSSSSSSRSCSSHSFASRLSSDLISPLRRDGRSVIGSPWRAVPTRGLKVNGTNLRAGNVIEKKGDCSFLFGFLF</sequence>
<evidence type="ECO:0000313" key="3">
    <source>
        <dbReference type="Proteomes" id="UP000030645"/>
    </source>
</evidence>
<gene>
    <name evidence="2" type="ORF">L484_009945</name>
</gene>
<protein>
    <submittedName>
        <fullName evidence="2">Uncharacterized protein</fullName>
    </submittedName>
</protein>
<dbReference type="EMBL" id="KE344786">
    <property type="protein sequence ID" value="EXB79359.1"/>
    <property type="molecule type" value="Genomic_DNA"/>
</dbReference>
<organism evidence="2 3">
    <name type="scientific">Morus notabilis</name>
    <dbReference type="NCBI Taxonomy" id="981085"/>
    <lineage>
        <taxon>Eukaryota</taxon>
        <taxon>Viridiplantae</taxon>
        <taxon>Streptophyta</taxon>
        <taxon>Embryophyta</taxon>
        <taxon>Tracheophyta</taxon>
        <taxon>Spermatophyta</taxon>
        <taxon>Magnoliopsida</taxon>
        <taxon>eudicotyledons</taxon>
        <taxon>Gunneridae</taxon>
        <taxon>Pentapetalae</taxon>
        <taxon>rosids</taxon>
        <taxon>fabids</taxon>
        <taxon>Rosales</taxon>
        <taxon>Moraceae</taxon>
        <taxon>Moreae</taxon>
        <taxon>Morus</taxon>
    </lineage>
</organism>
<evidence type="ECO:0000256" key="1">
    <source>
        <dbReference type="SAM" id="MobiDB-lite"/>
    </source>
</evidence>
<feature type="compositionally biased region" description="Low complexity" evidence="1">
    <location>
        <begin position="31"/>
        <end position="53"/>
    </location>
</feature>